<evidence type="ECO:0000313" key="4">
    <source>
        <dbReference type="EMBL" id="QHB50801.1"/>
    </source>
</evidence>
<dbReference type="InterPro" id="IPR001647">
    <property type="entry name" value="HTH_TetR"/>
</dbReference>
<sequence length="174" mass="20054">MSPKELKDQKLTDIFKALMGLLKGQSFEEISITELAKRAGVSRAYYYKNFVTLEDIVSQYEMLRIISYLRQLPDGSRLTLQTLMTHYFQLVLDDQRDQLILISAGKEQVLIKTFHTVLVYLLKNKLIPLTDRTTDSYWGDYFSGAVINLSISWLKQGAVEPPEYMGKKVETFAN</sequence>
<dbReference type="InterPro" id="IPR039532">
    <property type="entry name" value="TetR_C_Firmicutes"/>
</dbReference>
<dbReference type="EMBL" id="CP047121">
    <property type="protein sequence ID" value="QHB50801.1"/>
    <property type="molecule type" value="Genomic_DNA"/>
</dbReference>
<feature type="domain" description="HTH tetR-type" evidence="3">
    <location>
        <begin position="8"/>
        <end position="68"/>
    </location>
</feature>
<evidence type="ECO:0000256" key="1">
    <source>
        <dbReference type="ARBA" id="ARBA00023125"/>
    </source>
</evidence>
<dbReference type="InterPro" id="IPR009057">
    <property type="entry name" value="Homeodomain-like_sf"/>
</dbReference>
<dbReference type="SUPFAM" id="SSF46689">
    <property type="entry name" value="Homeodomain-like"/>
    <property type="match status" value="1"/>
</dbReference>
<dbReference type="Proteomes" id="UP000465035">
    <property type="component" value="Chromosome"/>
</dbReference>
<protein>
    <submittedName>
        <fullName evidence="4">TetR/AcrR family transcriptional regulator</fullName>
    </submittedName>
</protein>
<proteinExistence type="predicted"/>
<evidence type="ECO:0000259" key="3">
    <source>
        <dbReference type="PROSITE" id="PS50977"/>
    </source>
</evidence>
<dbReference type="Pfam" id="PF14278">
    <property type="entry name" value="TetR_C_8"/>
    <property type="match status" value="1"/>
</dbReference>
<keyword evidence="1 2" id="KW-0238">DNA-binding</keyword>
<organism evidence="4 5">
    <name type="scientific">Lentilactobacillus hilgardii</name>
    <name type="common">Lactobacillus hilgardii</name>
    <dbReference type="NCBI Taxonomy" id="1588"/>
    <lineage>
        <taxon>Bacteria</taxon>
        <taxon>Bacillati</taxon>
        <taxon>Bacillota</taxon>
        <taxon>Bacilli</taxon>
        <taxon>Lactobacillales</taxon>
        <taxon>Lactobacillaceae</taxon>
        <taxon>Lentilactobacillus</taxon>
    </lineage>
</organism>
<dbReference type="GO" id="GO:0003677">
    <property type="term" value="F:DNA binding"/>
    <property type="evidence" value="ECO:0007669"/>
    <property type="project" value="UniProtKB-UniRule"/>
</dbReference>
<reference evidence="4 5" key="1">
    <citation type="submission" date="2019-12" db="EMBL/GenBank/DDBJ databases">
        <title>Lactobacillus hilgardii FLUB.</title>
        <authorList>
            <person name="Gustaw K."/>
        </authorList>
    </citation>
    <scope>NUCLEOTIDE SEQUENCE [LARGE SCALE GENOMIC DNA]</scope>
    <source>
        <strain evidence="4 5">FLUB</strain>
    </source>
</reference>
<dbReference type="AlphaFoldDB" id="A0A6P1E6E2"/>
<dbReference type="Gene3D" id="1.10.357.10">
    <property type="entry name" value="Tetracycline Repressor, domain 2"/>
    <property type="match status" value="1"/>
</dbReference>
<name>A0A6P1E6E2_LENHI</name>
<evidence type="ECO:0000313" key="5">
    <source>
        <dbReference type="Proteomes" id="UP000465035"/>
    </source>
</evidence>
<dbReference type="SMR" id="A0A6P1E6E2"/>
<evidence type="ECO:0000256" key="2">
    <source>
        <dbReference type="PROSITE-ProRule" id="PRU00335"/>
    </source>
</evidence>
<dbReference type="GeneID" id="69056826"/>
<gene>
    <name evidence="4" type="ORF">GQR93_00485</name>
</gene>
<feature type="DNA-binding region" description="H-T-H motif" evidence="2">
    <location>
        <begin position="31"/>
        <end position="50"/>
    </location>
</feature>
<dbReference type="PROSITE" id="PS50977">
    <property type="entry name" value="HTH_TETR_2"/>
    <property type="match status" value="1"/>
</dbReference>
<accession>A0A6P1E6E2</accession>
<dbReference type="RefSeq" id="WP_003551191.1">
    <property type="nucleotide sequence ID" value="NZ_CABKOL010000106.1"/>
</dbReference>